<protein>
    <submittedName>
        <fullName evidence="1">Uncharacterized protein</fullName>
    </submittedName>
</protein>
<dbReference type="Proteomes" id="UP001159405">
    <property type="component" value="Unassembled WGS sequence"/>
</dbReference>
<proteinExistence type="predicted"/>
<gene>
    <name evidence="1" type="ORF">PLOB_00037024</name>
</gene>
<name>A0ABN8P8H0_9CNID</name>
<dbReference type="EMBL" id="CALNXK010000053">
    <property type="protein sequence ID" value="CAH3133614.1"/>
    <property type="molecule type" value="Genomic_DNA"/>
</dbReference>
<reference evidence="1 2" key="1">
    <citation type="submission" date="2022-05" db="EMBL/GenBank/DDBJ databases">
        <authorList>
            <consortium name="Genoscope - CEA"/>
            <person name="William W."/>
        </authorList>
    </citation>
    <scope>NUCLEOTIDE SEQUENCE [LARGE SCALE GENOMIC DNA]</scope>
</reference>
<comment type="caution">
    <text evidence="1">The sequence shown here is derived from an EMBL/GenBank/DDBJ whole genome shotgun (WGS) entry which is preliminary data.</text>
</comment>
<evidence type="ECO:0000313" key="1">
    <source>
        <dbReference type="EMBL" id="CAH3133614.1"/>
    </source>
</evidence>
<evidence type="ECO:0000313" key="2">
    <source>
        <dbReference type="Proteomes" id="UP001159405"/>
    </source>
</evidence>
<keyword evidence="2" id="KW-1185">Reference proteome</keyword>
<accession>A0ABN8P8H0</accession>
<sequence>MLNIWRHYIGVFECSERRLPDQVSSHITTNDITETNILKSAAAFVVGRSLGVKKGRTKGARKEPSWKQRQKKQIDELRKDISRLNCILRREPIKRRVQVTLEHKYKTKGKSFQVILEELKQRVTKKAAKRRRYENRVKRQNSLFDSAVIKGVCLRSLTEKLEEKTPHQAPMKV</sequence>
<organism evidence="1 2">
    <name type="scientific">Porites lobata</name>
    <dbReference type="NCBI Taxonomy" id="104759"/>
    <lineage>
        <taxon>Eukaryota</taxon>
        <taxon>Metazoa</taxon>
        <taxon>Cnidaria</taxon>
        <taxon>Anthozoa</taxon>
        <taxon>Hexacorallia</taxon>
        <taxon>Scleractinia</taxon>
        <taxon>Fungiina</taxon>
        <taxon>Poritidae</taxon>
        <taxon>Porites</taxon>
    </lineage>
</organism>